<dbReference type="SUPFAM" id="SSF58010">
    <property type="entry name" value="Fibrinogen coiled-coil and central regions"/>
    <property type="match status" value="1"/>
</dbReference>
<evidence type="ECO:0000256" key="5">
    <source>
        <dbReference type="ARBA" id="ARBA00023157"/>
    </source>
</evidence>
<name>A0ABV0N812_9TELE</name>
<protein>
    <recommendedName>
        <fullName evidence="8">Fibrinopeptide A</fullName>
    </recommendedName>
</protein>
<dbReference type="PANTHER" id="PTHR47221:SF6">
    <property type="entry name" value="FIBRINOGEN ALPHA CHAIN"/>
    <property type="match status" value="1"/>
</dbReference>
<evidence type="ECO:0000313" key="6">
    <source>
        <dbReference type="EMBL" id="MEQ2167541.1"/>
    </source>
</evidence>
<organism evidence="6 7">
    <name type="scientific">Goodea atripinnis</name>
    <dbReference type="NCBI Taxonomy" id="208336"/>
    <lineage>
        <taxon>Eukaryota</taxon>
        <taxon>Metazoa</taxon>
        <taxon>Chordata</taxon>
        <taxon>Craniata</taxon>
        <taxon>Vertebrata</taxon>
        <taxon>Euteleostomi</taxon>
        <taxon>Actinopterygii</taxon>
        <taxon>Neopterygii</taxon>
        <taxon>Teleostei</taxon>
        <taxon>Neoteleostei</taxon>
        <taxon>Acanthomorphata</taxon>
        <taxon>Ovalentaria</taxon>
        <taxon>Atherinomorphae</taxon>
        <taxon>Cyprinodontiformes</taxon>
        <taxon>Goodeidae</taxon>
        <taxon>Goodea</taxon>
    </lineage>
</organism>
<keyword evidence="2" id="KW-0964">Secreted</keyword>
<evidence type="ECO:0000313" key="7">
    <source>
        <dbReference type="Proteomes" id="UP001476798"/>
    </source>
</evidence>
<reference evidence="6 7" key="1">
    <citation type="submission" date="2021-06" db="EMBL/GenBank/DDBJ databases">
        <authorList>
            <person name="Palmer J.M."/>
        </authorList>
    </citation>
    <scope>NUCLEOTIDE SEQUENCE [LARGE SCALE GENOMIC DNA]</scope>
    <source>
        <strain evidence="6 7">GA_2019</strain>
        <tissue evidence="6">Muscle</tissue>
    </source>
</reference>
<dbReference type="Proteomes" id="UP001476798">
    <property type="component" value="Unassembled WGS sequence"/>
</dbReference>
<keyword evidence="7" id="KW-1185">Reference proteome</keyword>
<dbReference type="InterPro" id="IPR037579">
    <property type="entry name" value="FIB_ANG-like"/>
</dbReference>
<evidence type="ECO:0000256" key="4">
    <source>
        <dbReference type="ARBA" id="ARBA00023054"/>
    </source>
</evidence>
<proteinExistence type="predicted"/>
<dbReference type="Gene3D" id="1.20.5.50">
    <property type="match status" value="1"/>
</dbReference>
<sequence length="182" mass="20868">MLTYQSCVLCLVSERRFVERADSLVRNITELRHRSQVLAQKIKQLTSNVRKQLEELYRMEVDIDMKLRTCQGTCREVLPFSVDHHSFQTQQTDLRFIDKTFKQKSKPTTPPLNIPRVKLEPANLGPRPSAEYRKIPKVQKELLTQFEDIEQNHIVLVLDQPAELNLVSGAAANQKATAKGGT</sequence>
<keyword evidence="4" id="KW-0175">Coiled coil</keyword>
<evidence type="ECO:0000256" key="3">
    <source>
        <dbReference type="ARBA" id="ARBA00022729"/>
    </source>
</evidence>
<evidence type="ECO:0008006" key="8">
    <source>
        <dbReference type="Google" id="ProtNLM"/>
    </source>
</evidence>
<accession>A0ABV0N812</accession>
<gene>
    <name evidence="6" type="ORF">GOODEAATRI_005142</name>
</gene>
<evidence type="ECO:0000256" key="1">
    <source>
        <dbReference type="ARBA" id="ARBA00004613"/>
    </source>
</evidence>
<dbReference type="EMBL" id="JAHRIO010030214">
    <property type="protein sequence ID" value="MEQ2167541.1"/>
    <property type="molecule type" value="Genomic_DNA"/>
</dbReference>
<dbReference type="PANTHER" id="PTHR47221">
    <property type="entry name" value="FIBRINOGEN ALPHA CHAIN"/>
    <property type="match status" value="1"/>
</dbReference>
<keyword evidence="5" id="KW-1015">Disulfide bond</keyword>
<comment type="subcellular location">
    <subcellularLocation>
        <location evidence="1">Secreted</location>
    </subcellularLocation>
</comment>
<keyword evidence="3" id="KW-0732">Signal</keyword>
<evidence type="ECO:0000256" key="2">
    <source>
        <dbReference type="ARBA" id="ARBA00022525"/>
    </source>
</evidence>
<comment type="caution">
    <text evidence="6">The sequence shown here is derived from an EMBL/GenBank/DDBJ whole genome shotgun (WGS) entry which is preliminary data.</text>
</comment>